<dbReference type="InterPro" id="IPR000742">
    <property type="entry name" value="EGF"/>
</dbReference>
<dbReference type="Pfam" id="PF01453">
    <property type="entry name" value="B_lectin"/>
    <property type="match status" value="1"/>
</dbReference>
<evidence type="ECO:0000256" key="14">
    <source>
        <dbReference type="ARBA" id="ARBA00022840"/>
    </source>
</evidence>
<feature type="domain" description="Bulb-type lectin" evidence="26">
    <location>
        <begin position="24"/>
        <end position="146"/>
    </location>
</feature>
<evidence type="ECO:0000256" key="19">
    <source>
        <dbReference type="ARBA" id="ARBA00023180"/>
    </source>
</evidence>
<evidence type="ECO:0000259" key="26">
    <source>
        <dbReference type="PROSITE" id="PS50927"/>
    </source>
</evidence>
<dbReference type="AlphaFoldDB" id="A0A1R3L6N1"/>
<keyword evidence="17" id="KW-1015">Disulfide bond</keyword>
<dbReference type="Gene3D" id="3.30.200.20">
    <property type="entry name" value="Phosphorylase Kinase, domain 1"/>
    <property type="match status" value="1"/>
</dbReference>
<evidence type="ECO:0000256" key="15">
    <source>
        <dbReference type="ARBA" id="ARBA00022989"/>
    </source>
</evidence>
<evidence type="ECO:0000259" key="27">
    <source>
        <dbReference type="PROSITE" id="PS50948"/>
    </source>
</evidence>
<dbReference type="FunFam" id="2.90.10.10:FF:000009">
    <property type="entry name" value="Receptor-like serine/threonine-protein kinase SD1-8"/>
    <property type="match status" value="1"/>
</dbReference>
<reference evidence="29" key="1">
    <citation type="journal article" date="2017" name="Nat. Commun.">
        <title>The asparagus genome sheds light on the origin and evolution of a young Y chromosome.</title>
        <authorList>
            <person name="Harkess A."/>
            <person name="Zhou J."/>
            <person name="Xu C."/>
            <person name="Bowers J.E."/>
            <person name="Van der Hulst R."/>
            <person name="Ayyampalayam S."/>
            <person name="Mercati F."/>
            <person name="Riccardi P."/>
            <person name="McKain M.R."/>
            <person name="Kakrana A."/>
            <person name="Tang H."/>
            <person name="Ray J."/>
            <person name="Groenendijk J."/>
            <person name="Arikit S."/>
            <person name="Mathioni S.M."/>
            <person name="Nakano M."/>
            <person name="Shan H."/>
            <person name="Telgmann-Rauber A."/>
            <person name="Kanno A."/>
            <person name="Yue Z."/>
            <person name="Chen H."/>
            <person name="Li W."/>
            <person name="Chen Y."/>
            <person name="Xu X."/>
            <person name="Zhang Y."/>
            <person name="Luo S."/>
            <person name="Chen H."/>
            <person name="Gao J."/>
            <person name="Mao Z."/>
            <person name="Pires J.C."/>
            <person name="Luo M."/>
            <person name="Kudrna D."/>
            <person name="Wing R.A."/>
            <person name="Meyers B.C."/>
            <person name="Yi K."/>
            <person name="Kong H."/>
            <person name="Lavrijsen P."/>
            <person name="Sunseri F."/>
            <person name="Falavigna A."/>
            <person name="Ye Y."/>
            <person name="Leebens-Mack J.H."/>
            <person name="Chen G."/>
        </authorList>
    </citation>
    <scope>NUCLEOTIDE SEQUENCE [LARGE SCALE GENOMIC DNA]</scope>
    <source>
        <strain evidence="29">cv. DH0086</strain>
    </source>
</reference>
<dbReference type="CDD" id="cd14066">
    <property type="entry name" value="STKc_IRAK"/>
    <property type="match status" value="1"/>
</dbReference>
<keyword evidence="18" id="KW-0675">Receptor</keyword>
<keyword evidence="16" id="KW-0472">Membrane</keyword>
<dbReference type="SMART" id="SM00473">
    <property type="entry name" value="PAN_AP"/>
    <property type="match status" value="1"/>
</dbReference>
<dbReference type="InterPro" id="IPR000858">
    <property type="entry name" value="S_locus_glycoprot_dom"/>
</dbReference>
<dbReference type="GO" id="GO:0005886">
    <property type="term" value="C:plasma membrane"/>
    <property type="evidence" value="ECO:0007669"/>
    <property type="project" value="UniProtKB-SubCell"/>
</dbReference>
<evidence type="ECO:0000256" key="3">
    <source>
        <dbReference type="ARBA" id="ARBA00009310"/>
    </source>
</evidence>
<dbReference type="Gene3D" id="3.40.30.10">
    <property type="entry name" value="Glutaredoxin"/>
    <property type="match status" value="1"/>
</dbReference>
<evidence type="ECO:0000313" key="28">
    <source>
        <dbReference type="EMBL" id="ONK55266.1"/>
    </source>
</evidence>
<evidence type="ECO:0000256" key="18">
    <source>
        <dbReference type="ARBA" id="ARBA00023170"/>
    </source>
</evidence>
<keyword evidence="29" id="KW-1185">Reference proteome</keyword>
<dbReference type="CDD" id="cd02947">
    <property type="entry name" value="TRX_family"/>
    <property type="match status" value="1"/>
</dbReference>
<keyword evidence="9" id="KW-0812">Transmembrane</keyword>
<evidence type="ECO:0000256" key="17">
    <source>
        <dbReference type="ARBA" id="ARBA00023157"/>
    </source>
</evidence>
<dbReference type="Pfam" id="PF07714">
    <property type="entry name" value="PK_Tyr_Ser-Thr"/>
    <property type="match status" value="1"/>
</dbReference>
<gene>
    <name evidence="28" type="ORF">A4U43_UnF5710</name>
</gene>
<name>A0A1R3L6N1_ASPOF</name>
<evidence type="ECO:0000256" key="4">
    <source>
        <dbReference type="ARBA" id="ARBA00012513"/>
    </source>
</evidence>
<keyword evidence="5" id="KW-1003">Cell membrane</keyword>
<dbReference type="Gene3D" id="2.90.10.10">
    <property type="entry name" value="Bulb-type lectin domain"/>
    <property type="match status" value="1"/>
</dbReference>
<evidence type="ECO:0000256" key="21">
    <source>
        <dbReference type="ARBA" id="ARBA00048679"/>
    </source>
</evidence>
<dbReference type="PROSITE" id="PS50026">
    <property type="entry name" value="EGF_3"/>
    <property type="match status" value="1"/>
</dbReference>
<evidence type="ECO:0000256" key="20">
    <source>
        <dbReference type="ARBA" id="ARBA00047899"/>
    </source>
</evidence>
<dbReference type="InterPro" id="IPR001480">
    <property type="entry name" value="Bulb-type_lectin_dom"/>
</dbReference>
<dbReference type="CDD" id="cd00028">
    <property type="entry name" value="B_lectin"/>
    <property type="match status" value="1"/>
</dbReference>
<dbReference type="InterPro" id="IPR013766">
    <property type="entry name" value="Thioredoxin_domain"/>
</dbReference>
<evidence type="ECO:0000256" key="8">
    <source>
        <dbReference type="ARBA" id="ARBA00022679"/>
    </source>
</evidence>
<comment type="caution">
    <text evidence="22">Lacks conserved residue(s) required for the propagation of feature annotation.</text>
</comment>
<dbReference type="GO" id="GO:0030246">
    <property type="term" value="F:carbohydrate binding"/>
    <property type="evidence" value="ECO:0007669"/>
    <property type="project" value="UniProtKB-KW"/>
</dbReference>
<dbReference type="Pfam" id="PF00954">
    <property type="entry name" value="S_locus_glycop"/>
    <property type="match status" value="1"/>
</dbReference>
<evidence type="ECO:0000256" key="11">
    <source>
        <dbReference type="ARBA" id="ARBA00022734"/>
    </source>
</evidence>
<dbReference type="SUPFAM" id="SSF52833">
    <property type="entry name" value="Thioredoxin-like"/>
    <property type="match status" value="1"/>
</dbReference>
<evidence type="ECO:0000256" key="7">
    <source>
        <dbReference type="ARBA" id="ARBA00022553"/>
    </source>
</evidence>
<dbReference type="InterPro" id="IPR036249">
    <property type="entry name" value="Thioredoxin-like_sf"/>
</dbReference>
<dbReference type="InterPro" id="IPR001245">
    <property type="entry name" value="Ser-Thr/Tyr_kinase_cat_dom"/>
</dbReference>
<dbReference type="Gene3D" id="1.10.510.10">
    <property type="entry name" value="Transferase(Phosphotransferase) domain 1"/>
    <property type="match status" value="1"/>
</dbReference>
<dbReference type="GO" id="GO:0005524">
    <property type="term" value="F:ATP binding"/>
    <property type="evidence" value="ECO:0007669"/>
    <property type="project" value="UniProtKB-KW"/>
</dbReference>
<dbReference type="PROSITE" id="PS50927">
    <property type="entry name" value="BULB_LECTIN"/>
    <property type="match status" value="1"/>
</dbReference>
<evidence type="ECO:0000256" key="6">
    <source>
        <dbReference type="ARBA" id="ARBA00022527"/>
    </source>
</evidence>
<dbReference type="InterPro" id="IPR011009">
    <property type="entry name" value="Kinase-like_dom_sf"/>
</dbReference>
<evidence type="ECO:0000256" key="5">
    <source>
        <dbReference type="ARBA" id="ARBA00022475"/>
    </source>
</evidence>
<dbReference type="SUPFAM" id="SSF56112">
    <property type="entry name" value="Protein kinase-like (PK-like)"/>
    <property type="match status" value="1"/>
</dbReference>
<evidence type="ECO:0000256" key="12">
    <source>
        <dbReference type="ARBA" id="ARBA00022741"/>
    </source>
</evidence>
<evidence type="ECO:0000259" key="25">
    <source>
        <dbReference type="PROSITE" id="PS50026"/>
    </source>
</evidence>
<keyword evidence="22" id="KW-0245">EGF-like domain</keyword>
<evidence type="ECO:0000256" key="9">
    <source>
        <dbReference type="ARBA" id="ARBA00022692"/>
    </source>
</evidence>
<keyword evidence="14" id="KW-0067">ATP-binding</keyword>
<keyword evidence="10 23" id="KW-0732">Signal</keyword>
<feature type="domain" description="Apple" evidence="27">
    <location>
        <begin position="345"/>
        <end position="425"/>
    </location>
</feature>
<feature type="domain" description="Protein kinase" evidence="24">
    <location>
        <begin position="463"/>
        <end position="739"/>
    </location>
</feature>
<comment type="subcellular location">
    <subcellularLocation>
        <location evidence="2">Cell membrane</location>
        <topology evidence="2">Single-pass type I membrane protein</topology>
    </subcellularLocation>
    <subcellularLocation>
        <location evidence="1">Membrane</location>
        <topology evidence="1">Multi-pass membrane protein</topology>
    </subcellularLocation>
</comment>
<dbReference type="PANTHER" id="PTHR27002">
    <property type="entry name" value="RECEPTOR-LIKE SERINE/THREONINE-PROTEIN KINASE SD1-8"/>
    <property type="match status" value="1"/>
</dbReference>
<keyword evidence="7" id="KW-0597">Phosphoprotein</keyword>
<evidence type="ECO:0000259" key="24">
    <source>
        <dbReference type="PROSITE" id="PS50011"/>
    </source>
</evidence>
<dbReference type="CDD" id="cd00054">
    <property type="entry name" value="EGF_CA"/>
    <property type="match status" value="1"/>
</dbReference>
<organism evidence="28 29">
    <name type="scientific">Asparagus officinalis</name>
    <name type="common">Garden asparagus</name>
    <dbReference type="NCBI Taxonomy" id="4686"/>
    <lineage>
        <taxon>Eukaryota</taxon>
        <taxon>Viridiplantae</taxon>
        <taxon>Streptophyta</taxon>
        <taxon>Embryophyta</taxon>
        <taxon>Tracheophyta</taxon>
        <taxon>Spermatophyta</taxon>
        <taxon>Magnoliopsida</taxon>
        <taxon>Liliopsida</taxon>
        <taxon>Asparagales</taxon>
        <taxon>Asparagaceae</taxon>
        <taxon>Asparagoideae</taxon>
        <taxon>Asparagus</taxon>
    </lineage>
</organism>
<dbReference type="InterPro" id="IPR008271">
    <property type="entry name" value="Ser/Thr_kinase_AS"/>
</dbReference>
<evidence type="ECO:0000256" key="2">
    <source>
        <dbReference type="ARBA" id="ARBA00004251"/>
    </source>
</evidence>
<dbReference type="Proteomes" id="UP000243459">
    <property type="component" value="Unassembled WGS sequence"/>
</dbReference>
<dbReference type="Pfam" id="PF05602">
    <property type="entry name" value="CLPTM1"/>
    <property type="match status" value="1"/>
</dbReference>
<sequence>MSYDKSFLILFIFILCSFSLSVSRDTLTPNQLLSGNETLVSSDGAFSLGFFSPTNSTNNRYIGIWYTRIPVQTVIWVGNRKNRVSDPMAALMLTSNGSLLVTDGSSKVFLSSLSMMAVGKPVAQLLDTGNFVIRDSQITDSNSFAWQSFDHPTDTLIPGMKLGWNLTSGLNRNLTAWSSSTDPSPGNYTLALDLRGDPQLILWNGHILQGRYGPWTGLHFSWLSSQVDPNNKDALVYLFVNNKEEVYYSAGVVNKSIITRLVVNALGVAERYFWRDKSWGQVWYIPSGQCDRYAPCGPYGSCVPNGYANGSPNCSCLQGFEPKSPANRDSGYISAGCVRKTKLDCRTDGFKTVPRTLLPDTVSATVNRTMSLDECQAACLRNCSCTGFSSADIRGSGSGCIIWSMDLIDIASSLNGGQDFYLRLAAKDIGLAAEDIGNAFVKEDDMELPFFELVEIEAATNNFSNENKLGEGGFGPVYKMREGQEIAVKRLSKTSLQGLGELKTEVMLMAKLQHRNLVRLLGCCLEGDERILIYEFMPNKSLDTFLFDEEKVALLDWRMRYQIILGIARGLLYLHQDSRLRIIHRDLKAGNILLDKDMIPKISDFGLARLFGEDETETQTRRVVGTYGYMPPEYALNGIFSVKSDVFSFGVLVLEIISGRRNKGVYLSAAEEYLLGKAWTLWKEGNGLQLIDASLDASVFMTEILRCMKVGLLCVQEQPEDRPIMPSVVLMLGSDHAFLPEPKQPGFMARSELPLVGNTAPDFEAEAVFDQEFIKAVKHNGNLYAHVFFARSGYPPDPSDPEYQPGATFGRTHSVVAYLPKSKADKRKSLSGNQKGDEDEVSFLSLNNPTCNLRLLPITSDVKLGKRGKRNHGLRAIEGSESVDEDEELCPVDCVREFYTDEEFLKILEKSNETKSLVLVDFYRTSCGSCKYIEKGFAKMCRGAGDRDDSVVFVKHNIAITDRMVHGIVEVEDETVDNGGSEASKAMQQSIGLIPLISDGMANSIDI</sequence>
<dbReference type="PANTHER" id="PTHR27002:SF616">
    <property type="entry name" value="RECEPTOR-LIKE SERINE_THREONINE-PROTEIN KINASE"/>
    <property type="match status" value="1"/>
</dbReference>
<dbReference type="OMA" id="GREWVMI"/>
<comment type="catalytic activity">
    <reaction evidence="20">
        <text>L-threonyl-[protein] + ATP = O-phospho-L-threonyl-[protein] + ADP + H(+)</text>
        <dbReference type="Rhea" id="RHEA:46608"/>
        <dbReference type="Rhea" id="RHEA-COMP:11060"/>
        <dbReference type="Rhea" id="RHEA-COMP:11605"/>
        <dbReference type="ChEBI" id="CHEBI:15378"/>
        <dbReference type="ChEBI" id="CHEBI:30013"/>
        <dbReference type="ChEBI" id="CHEBI:30616"/>
        <dbReference type="ChEBI" id="CHEBI:61977"/>
        <dbReference type="ChEBI" id="CHEBI:456216"/>
        <dbReference type="EC" id="2.7.11.1"/>
    </reaction>
</comment>
<dbReference type="SUPFAM" id="SSF51110">
    <property type="entry name" value="alpha-D-mannose-specific plant lectins"/>
    <property type="match status" value="1"/>
</dbReference>
<evidence type="ECO:0000256" key="22">
    <source>
        <dbReference type="PROSITE-ProRule" id="PRU00076"/>
    </source>
</evidence>
<dbReference type="GO" id="GO:0051707">
    <property type="term" value="P:response to other organism"/>
    <property type="evidence" value="ECO:0007669"/>
    <property type="project" value="UniProtKB-ARBA"/>
</dbReference>
<keyword evidence="19" id="KW-0325">Glycoprotein</keyword>
<dbReference type="EMBL" id="KV863621">
    <property type="protein sequence ID" value="ONK55266.1"/>
    <property type="molecule type" value="Genomic_DNA"/>
</dbReference>
<dbReference type="GO" id="GO:0048544">
    <property type="term" value="P:recognition of pollen"/>
    <property type="evidence" value="ECO:0007669"/>
    <property type="project" value="InterPro"/>
</dbReference>
<keyword evidence="12" id="KW-0547">Nucleotide-binding</keyword>
<evidence type="ECO:0000313" key="29">
    <source>
        <dbReference type="Proteomes" id="UP000243459"/>
    </source>
</evidence>
<evidence type="ECO:0000256" key="13">
    <source>
        <dbReference type="ARBA" id="ARBA00022777"/>
    </source>
</evidence>
<dbReference type="SMART" id="SM00108">
    <property type="entry name" value="B_lectin"/>
    <property type="match status" value="1"/>
</dbReference>
<evidence type="ECO:0000256" key="1">
    <source>
        <dbReference type="ARBA" id="ARBA00004141"/>
    </source>
</evidence>
<dbReference type="InterPro" id="IPR036426">
    <property type="entry name" value="Bulb-type_lectin_dom_sf"/>
</dbReference>
<proteinExistence type="inferred from homology"/>
<keyword evidence="6" id="KW-0723">Serine/threonine-protein kinase</keyword>
<feature type="signal peptide" evidence="23">
    <location>
        <begin position="1"/>
        <end position="23"/>
    </location>
</feature>
<dbReference type="InterPro" id="IPR000719">
    <property type="entry name" value="Prot_kinase_dom"/>
</dbReference>
<dbReference type="InterPro" id="IPR008429">
    <property type="entry name" value="CLPTM1"/>
</dbReference>
<keyword evidence="8" id="KW-0808">Transferase</keyword>
<feature type="domain" description="EGF-like" evidence="25">
    <location>
        <begin position="286"/>
        <end position="326"/>
    </location>
</feature>
<dbReference type="Pfam" id="PF08276">
    <property type="entry name" value="PAN_2"/>
    <property type="match status" value="1"/>
</dbReference>
<comment type="catalytic activity">
    <reaction evidence="21">
        <text>L-seryl-[protein] + ATP = O-phospho-L-seryl-[protein] + ADP + H(+)</text>
        <dbReference type="Rhea" id="RHEA:17989"/>
        <dbReference type="Rhea" id="RHEA-COMP:9863"/>
        <dbReference type="Rhea" id="RHEA-COMP:11604"/>
        <dbReference type="ChEBI" id="CHEBI:15378"/>
        <dbReference type="ChEBI" id="CHEBI:29999"/>
        <dbReference type="ChEBI" id="CHEBI:30616"/>
        <dbReference type="ChEBI" id="CHEBI:83421"/>
        <dbReference type="ChEBI" id="CHEBI:456216"/>
        <dbReference type="EC" id="2.7.11.1"/>
    </reaction>
</comment>
<evidence type="ECO:0000256" key="23">
    <source>
        <dbReference type="SAM" id="SignalP"/>
    </source>
</evidence>
<keyword evidence="15" id="KW-1133">Transmembrane helix</keyword>
<accession>A0A1R3L6N1</accession>
<dbReference type="InterPro" id="IPR003609">
    <property type="entry name" value="Pan_app"/>
</dbReference>
<dbReference type="CDD" id="cd01098">
    <property type="entry name" value="PAN_AP_plant"/>
    <property type="match status" value="1"/>
</dbReference>
<dbReference type="SMART" id="SM00220">
    <property type="entry name" value="S_TKc"/>
    <property type="match status" value="1"/>
</dbReference>
<dbReference type="PROSITE" id="PS50948">
    <property type="entry name" value="PAN"/>
    <property type="match status" value="1"/>
</dbReference>
<evidence type="ECO:0000256" key="16">
    <source>
        <dbReference type="ARBA" id="ARBA00023136"/>
    </source>
</evidence>
<dbReference type="FunFam" id="3.30.200.20:FF:000195">
    <property type="entry name" value="G-type lectin S-receptor-like serine/threonine-protein kinase"/>
    <property type="match status" value="1"/>
</dbReference>
<feature type="chain" id="PRO_5012481213" description="non-specific serine/threonine protein kinase" evidence="23">
    <location>
        <begin position="24"/>
        <end position="1007"/>
    </location>
</feature>
<evidence type="ECO:0000256" key="10">
    <source>
        <dbReference type="ARBA" id="ARBA00022729"/>
    </source>
</evidence>
<dbReference type="EC" id="2.7.11.1" evidence="4"/>
<dbReference type="PROSITE" id="PS00108">
    <property type="entry name" value="PROTEIN_KINASE_ST"/>
    <property type="match status" value="1"/>
</dbReference>
<dbReference type="Gene3D" id="3.50.4.10">
    <property type="entry name" value="Hepatocyte Growth Factor"/>
    <property type="match status" value="1"/>
</dbReference>
<dbReference type="FunFam" id="1.10.510.10:FF:000060">
    <property type="entry name" value="G-type lectin S-receptor-like serine/threonine-protein kinase"/>
    <property type="match status" value="1"/>
</dbReference>
<dbReference type="Gramene" id="ONK55266">
    <property type="protein sequence ID" value="ONK55266"/>
    <property type="gene ID" value="A4U43_UnF5710"/>
</dbReference>
<dbReference type="PROSITE" id="PS50011">
    <property type="entry name" value="PROTEIN_KINASE_DOM"/>
    <property type="match status" value="1"/>
</dbReference>
<dbReference type="Pfam" id="PF00085">
    <property type="entry name" value="Thioredoxin"/>
    <property type="match status" value="1"/>
</dbReference>
<keyword evidence="13" id="KW-0418">Kinase</keyword>
<dbReference type="GO" id="GO:0004674">
    <property type="term" value="F:protein serine/threonine kinase activity"/>
    <property type="evidence" value="ECO:0007669"/>
    <property type="project" value="UniProtKB-KW"/>
</dbReference>
<comment type="similarity">
    <text evidence="3">Belongs to the CLPTM1 family.</text>
</comment>
<protein>
    <recommendedName>
        <fullName evidence="4">non-specific serine/threonine protein kinase</fullName>
        <ecNumber evidence="4">2.7.11.1</ecNumber>
    </recommendedName>
</protein>
<keyword evidence="11" id="KW-0430">Lectin</keyword>